<dbReference type="EMBL" id="BSEC01000002">
    <property type="protein sequence ID" value="GLI95143.1"/>
    <property type="molecule type" value="Genomic_DNA"/>
</dbReference>
<evidence type="ECO:0000256" key="9">
    <source>
        <dbReference type="ARBA" id="ARBA00022741"/>
    </source>
</evidence>
<feature type="domain" description="Pyruvate phosphate dikinase AMP/ATP-binding" evidence="15">
    <location>
        <begin position="20"/>
        <end position="96"/>
    </location>
</feature>
<dbReference type="SUPFAM" id="SSF56059">
    <property type="entry name" value="Glutathione synthetase ATP-binding domain-like"/>
    <property type="match status" value="1"/>
</dbReference>
<dbReference type="InterPro" id="IPR002192">
    <property type="entry name" value="PPDK_AMP/ATP-bd"/>
</dbReference>
<dbReference type="PANTHER" id="PTHR43030:SF1">
    <property type="entry name" value="PHOSPHOENOLPYRUVATE SYNTHASE"/>
    <property type="match status" value="1"/>
</dbReference>
<dbReference type="GO" id="GO:0008986">
    <property type="term" value="F:pyruvate, water dikinase activity"/>
    <property type="evidence" value="ECO:0007669"/>
    <property type="project" value="UniProtKB-EC"/>
</dbReference>
<dbReference type="GO" id="GO:0005524">
    <property type="term" value="F:ATP binding"/>
    <property type="evidence" value="ECO:0007669"/>
    <property type="project" value="UniProtKB-KW"/>
</dbReference>
<keyword evidence="10" id="KW-0418">Kinase</keyword>
<evidence type="ECO:0000256" key="14">
    <source>
        <dbReference type="ARBA" id="ARBA00047700"/>
    </source>
</evidence>
<evidence type="ECO:0000256" key="13">
    <source>
        <dbReference type="ARBA" id="ARBA00033470"/>
    </source>
</evidence>
<dbReference type="Pfam" id="PF01326">
    <property type="entry name" value="PPDK_N"/>
    <property type="match status" value="1"/>
</dbReference>
<evidence type="ECO:0000313" key="17">
    <source>
        <dbReference type="Proteomes" id="UP001144323"/>
    </source>
</evidence>
<dbReference type="PANTHER" id="PTHR43030">
    <property type="entry name" value="PHOSPHOENOLPYRUVATE SYNTHASE"/>
    <property type="match status" value="1"/>
</dbReference>
<keyword evidence="12" id="KW-0460">Magnesium</keyword>
<evidence type="ECO:0000256" key="1">
    <source>
        <dbReference type="ARBA" id="ARBA00001946"/>
    </source>
</evidence>
<comment type="catalytic activity">
    <reaction evidence="14">
        <text>pyruvate + ATP + H2O = phosphoenolpyruvate + AMP + phosphate + 2 H(+)</text>
        <dbReference type="Rhea" id="RHEA:11364"/>
        <dbReference type="ChEBI" id="CHEBI:15361"/>
        <dbReference type="ChEBI" id="CHEBI:15377"/>
        <dbReference type="ChEBI" id="CHEBI:15378"/>
        <dbReference type="ChEBI" id="CHEBI:30616"/>
        <dbReference type="ChEBI" id="CHEBI:43474"/>
        <dbReference type="ChEBI" id="CHEBI:58702"/>
        <dbReference type="ChEBI" id="CHEBI:456215"/>
        <dbReference type="EC" id="2.7.9.2"/>
    </reaction>
</comment>
<evidence type="ECO:0000313" key="16">
    <source>
        <dbReference type="EMBL" id="GLI95143.1"/>
    </source>
</evidence>
<evidence type="ECO:0000256" key="10">
    <source>
        <dbReference type="ARBA" id="ARBA00022777"/>
    </source>
</evidence>
<evidence type="ECO:0000256" key="12">
    <source>
        <dbReference type="ARBA" id="ARBA00022842"/>
    </source>
</evidence>
<dbReference type="InterPro" id="IPR006319">
    <property type="entry name" value="PEP_synth"/>
</dbReference>
<organism evidence="16 17">
    <name type="scientific">Methylocystis echinoides</name>
    <dbReference type="NCBI Taxonomy" id="29468"/>
    <lineage>
        <taxon>Bacteria</taxon>
        <taxon>Pseudomonadati</taxon>
        <taxon>Pseudomonadota</taxon>
        <taxon>Alphaproteobacteria</taxon>
        <taxon>Hyphomicrobiales</taxon>
        <taxon>Methylocystaceae</taxon>
        <taxon>Methylocystis</taxon>
    </lineage>
</organism>
<evidence type="ECO:0000256" key="5">
    <source>
        <dbReference type="ARBA" id="ARBA00011996"/>
    </source>
</evidence>
<dbReference type="GO" id="GO:0046872">
    <property type="term" value="F:metal ion binding"/>
    <property type="evidence" value="ECO:0007669"/>
    <property type="project" value="UniProtKB-KW"/>
</dbReference>
<evidence type="ECO:0000256" key="11">
    <source>
        <dbReference type="ARBA" id="ARBA00022840"/>
    </source>
</evidence>
<evidence type="ECO:0000256" key="7">
    <source>
        <dbReference type="ARBA" id="ARBA00022679"/>
    </source>
</evidence>
<sequence>MAKDSSPVIWMEELGRNDVPRVGGKNASLGEMLHHLDQQGVRVPAGFATTANAYRRFIADNGLNETIASALGELASGNARLAEVGTVIRRAILGDDSSESFLIAAICLWRWCARTLQPPGNYPNNSIKGAARKRRRRI</sequence>
<dbReference type="AlphaFoldDB" id="A0A9W6GXZ4"/>
<comment type="caution">
    <text evidence="16">The sequence shown here is derived from an EMBL/GenBank/DDBJ whole genome shotgun (WGS) entry which is preliminary data.</text>
</comment>
<proteinExistence type="inferred from homology"/>
<dbReference type="Proteomes" id="UP001144323">
    <property type="component" value="Unassembled WGS sequence"/>
</dbReference>
<comment type="function">
    <text evidence="2">Catalyzes the phosphorylation of pyruvate to phosphoenolpyruvate.</text>
</comment>
<comment type="pathway">
    <text evidence="3">Carbohydrate biosynthesis; gluconeogenesis.</text>
</comment>
<keyword evidence="17" id="KW-1185">Reference proteome</keyword>
<accession>A0A9W6GXZ4</accession>
<evidence type="ECO:0000256" key="3">
    <source>
        <dbReference type="ARBA" id="ARBA00004742"/>
    </source>
</evidence>
<dbReference type="EC" id="2.7.9.2" evidence="5"/>
<dbReference type="Gene3D" id="3.30.1490.20">
    <property type="entry name" value="ATP-grasp fold, A domain"/>
    <property type="match status" value="1"/>
</dbReference>
<protein>
    <recommendedName>
        <fullName evidence="6">Phosphoenolpyruvate synthase</fullName>
        <ecNumber evidence="5">2.7.9.2</ecNumber>
    </recommendedName>
    <alternativeName>
        <fullName evidence="13">Pyruvate, water dikinase</fullName>
    </alternativeName>
</protein>
<evidence type="ECO:0000256" key="4">
    <source>
        <dbReference type="ARBA" id="ARBA00007837"/>
    </source>
</evidence>
<comment type="similarity">
    <text evidence="4">Belongs to the PEP-utilizing enzyme family.</text>
</comment>
<evidence type="ECO:0000256" key="8">
    <source>
        <dbReference type="ARBA" id="ARBA00022723"/>
    </source>
</evidence>
<evidence type="ECO:0000256" key="6">
    <source>
        <dbReference type="ARBA" id="ARBA00021623"/>
    </source>
</evidence>
<evidence type="ECO:0000256" key="2">
    <source>
        <dbReference type="ARBA" id="ARBA00002988"/>
    </source>
</evidence>
<name>A0A9W6GXZ4_9HYPH</name>
<keyword evidence="7" id="KW-0808">Transferase</keyword>
<gene>
    <name evidence="16" type="ORF">LMG27198_41350</name>
</gene>
<reference evidence="16" key="1">
    <citation type="journal article" date="2023" name="Int. J. Syst. Evol. Microbiol.">
        <title>Methylocystis iwaonis sp. nov., a type II methane-oxidizing bacterium from surface soil of a rice paddy field in Japan, and emended description of the genus Methylocystis (ex Whittenbury et al. 1970) Bowman et al. 1993.</title>
        <authorList>
            <person name="Kaise H."/>
            <person name="Sawadogo J.B."/>
            <person name="Alam M.S."/>
            <person name="Ueno C."/>
            <person name="Dianou D."/>
            <person name="Shinjo R."/>
            <person name="Asakawa S."/>
        </authorList>
    </citation>
    <scope>NUCLEOTIDE SEQUENCE</scope>
    <source>
        <strain evidence="16">LMG27198</strain>
    </source>
</reference>
<evidence type="ECO:0000259" key="15">
    <source>
        <dbReference type="Pfam" id="PF01326"/>
    </source>
</evidence>
<keyword evidence="9" id="KW-0547">Nucleotide-binding</keyword>
<keyword evidence="8" id="KW-0479">Metal-binding</keyword>
<dbReference type="InterPro" id="IPR013815">
    <property type="entry name" value="ATP_grasp_subdomain_1"/>
</dbReference>
<comment type="cofactor">
    <cofactor evidence="1">
        <name>Mg(2+)</name>
        <dbReference type="ChEBI" id="CHEBI:18420"/>
    </cofactor>
</comment>
<keyword evidence="11" id="KW-0067">ATP-binding</keyword>